<evidence type="ECO:0000256" key="2">
    <source>
        <dbReference type="ARBA" id="ARBA00022485"/>
    </source>
</evidence>
<dbReference type="GO" id="GO:0046872">
    <property type="term" value="F:metal ion binding"/>
    <property type="evidence" value="ECO:0007669"/>
    <property type="project" value="UniProtKB-KW"/>
</dbReference>
<dbReference type="InterPro" id="IPR000445">
    <property type="entry name" value="HhH_motif"/>
</dbReference>
<dbReference type="EMBL" id="WBUI01000005">
    <property type="protein sequence ID" value="KAB2933488.1"/>
    <property type="molecule type" value="Genomic_DNA"/>
</dbReference>
<evidence type="ECO:0000313" key="14">
    <source>
        <dbReference type="Proteomes" id="UP000460298"/>
    </source>
</evidence>
<evidence type="ECO:0000256" key="6">
    <source>
        <dbReference type="ARBA" id="ARBA00023004"/>
    </source>
</evidence>
<evidence type="ECO:0000259" key="12">
    <source>
        <dbReference type="SMART" id="SM00478"/>
    </source>
</evidence>
<dbReference type="GO" id="GO:0019104">
    <property type="term" value="F:DNA N-glycosylase activity"/>
    <property type="evidence" value="ECO:0007669"/>
    <property type="project" value="UniProtKB-UniRule"/>
</dbReference>
<dbReference type="GO" id="GO:0003677">
    <property type="term" value="F:DNA binding"/>
    <property type="evidence" value="ECO:0007669"/>
    <property type="project" value="UniProtKB-UniRule"/>
</dbReference>
<comment type="caution">
    <text evidence="13">The sequence shown here is derived from an EMBL/GenBank/DDBJ whole genome shotgun (WGS) entry which is preliminary data.</text>
</comment>
<dbReference type="Gene3D" id="1.10.340.30">
    <property type="entry name" value="Hypothetical protein, domain 2"/>
    <property type="match status" value="1"/>
</dbReference>
<dbReference type="Gene3D" id="1.10.1670.10">
    <property type="entry name" value="Helix-hairpin-Helix base-excision DNA repair enzymes (C-terminal)"/>
    <property type="match status" value="1"/>
</dbReference>
<keyword evidence="13" id="KW-0255">Endonuclease</keyword>
<reference evidence="13 14" key="1">
    <citation type="submission" date="2019-10" db="EMBL/GenBank/DDBJ databases">
        <title>Extracellular Electron Transfer in a Candidatus Methanoperedens spp. Enrichment Culture.</title>
        <authorList>
            <person name="Berger S."/>
            <person name="Rangel Shaw D."/>
            <person name="Berben T."/>
            <person name="In 'T Zandt M."/>
            <person name="Frank J."/>
            <person name="Reimann J."/>
            <person name="Jetten M.S.M."/>
            <person name="Welte C.U."/>
        </authorList>
    </citation>
    <scope>NUCLEOTIDE SEQUENCE [LARGE SCALE GENOMIC DNA]</scope>
    <source>
        <strain evidence="13">SB12</strain>
    </source>
</reference>
<dbReference type="PROSITE" id="PS00764">
    <property type="entry name" value="ENDONUCLEASE_III_1"/>
    <property type="match status" value="1"/>
</dbReference>
<keyword evidence="2 10" id="KW-0004">4Fe-4S</keyword>
<evidence type="ECO:0000313" key="13">
    <source>
        <dbReference type="EMBL" id="KAB2933488.1"/>
    </source>
</evidence>
<dbReference type="SUPFAM" id="SSF48150">
    <property type="entry name" value="DNA-glycosylase"/>
    <property type="match status" value="1"/>
</dbReference>
<dbReference type="PANTHER" id="PTHR10359">
    <property type="entry name" value="A/G-SPECIFIC ADENINE GLYCOSYLASE/ENDONUCLEASE III"/>
    <property type="match status" value="1"/>
</dbReference>
<dbReference type="EC" id="4.2.99.18" evidence="10"/>
<gene>
    <name evidence="10 13" type="primary">nth</name>
    <name evidence="13" type="ORF">F9K24_06465</name>
</gene>
<dbReference type="InterPro" id="IPR003651">
    <property type="entry name" value="Endonuclease3_FeS-loop_motif"/>
</dbReference>
<dbReference type="NCBIfam" id="TIGR01083">
    <property type="entry name" value="nth"/>
    <property type="match status" value="1"/>
</dbReference>
<dbReference type="Pfam" id="PF00730">
    <property type="entry name" value="HhH-GPD"/>
    <property type="match status" value="1"/>
</dbReference>
<keyword evidence="8 10" id="KW-0234">DNA repair</keyword>
<accession>A0A833LXP2</accession>
<evidence type="ECO:0000256" key="3">
    <source>
        <dbReference type="ARBA" id="ARBA00022723"/>
    </source>
</evidence>
<evidence type="ECO:0000256" key="11">
    <source>
        <dbReference type="SAM" id="MobiDB-lite"/>
    </source>
</evidence>
<dbReference type="PIRSF" id="PIRSF001435">
    <property type="entry name" value="Nth"/>
    <property type="match status" value="1"/>
</dbReference>
<dbReference type="InterPro" id="IPR004035">
    <property type="entry name" value="Endouclease-III_FeS-bd_BS"/>
</dbReference>
<evidence type="ECO:0000256" key="4">
    <source>
        <dbReference type="ARBA" id="ARBA00022763"/>
    </source>
</evidence>
<keyword evidence="13" id="KW-0540">Nuclease</keyword>
<proteinExistence type="inferred from homology"/>
<dbReference type="PANTHER" id="PTHR10359:SF18">
    <property type="entry name" value="ENDONUCLEASE III"/>
    <property type="match status" value="1"/>
</dbReference>
<dbReference type="SMART" id="SM00525">
    <property type="entry name" value="FES"/>
    <property type="match status" value="1"/>
</dbReference>
<comment type="similarity">
    <text evidence="1 10">Belongs to the Nth/MutY family.</text>
</comment>
<feature type="domain" description="HhH-GPD" evidence="12">
    <location>
        <begin position="41"/>
        <end position="189"/>
    </location>
</feature>
<comment type="function">
    <text evidence="10">DNA repair enzyme that has both DNA N-glycosylase activity and AP-lyase activity. The DNA N-glycosylase activity releases various damaged pyrimidines from DNA by cleaving the N-glycosidic bond, leaving an AP (apurinic/apyrimidinic) site. The AP-lyase activity cleaves the phosphodiester bond 3' to the AP site by a beta-elimination, leaving a 3'-terminal unsaturated sugar and a product with a terminal 5'-phosphate.</text>
</comment>
<feature type="binding site" evidence="10">
    <location>
        <position position="201"/>
    </location>
    <ligand>
        <name>[4Fe-4S] cluster</name>
        <dbReference type="ChEBI" id="CHEBI:49883"/>
    </ligand>
</feature>
<evidence type="ECO:0000256" key="5">
    <source>
        <dbReference type="ARBA" id="ARBA00022801"/>
    </source>
</evidence>
<dbReference type="GO" id="GO:0051539">
    <property type="term" value="F:4 iron, 4 sulfur cluster binding"/>
    <property type="evidence" value="ECO:0007669"/>
    <property type="project" value="UniProtKB-UniRule"/>
</dbReference>
<name>A0A833LXP2_9LEPT</name>
<dbReference type="InterPro" id="IPR011257">
    <property type="entry name" value="DNA_glycosylase"/>
</dbReference>
<feature type="binding site" evidence="10">
    <location>
        <position position="191"/>
    </location>
    <ligand>
        <name>[4Fe-4S] cluster</name>
        <dbReference type="ChEBI" id="CHEBI:49883"/>
    </ligand>
</feature>
<evidence type="ECO:0000256" key="10">
    <source>
        <dbReference type="HAMAP-Rule" id="MF_00942"/>
    </source>
</evidence>
<keyword evidence="10" id="KW-0456">Lyase</keyword>
<keyword evidence="9 10" id="KW-0326">Glycosidase</keyword>
<dbReference type="Pfam" id="PF00633">
    <property type="entry name" value="HHH"/>
    <property type="match status" value="1"/>
</dbReference>
<dbReference type="CDD" id="cd00056">
    <property type="entry name" value="ENDO3c"/>
    <property type="match status" value="1"/>
</dbReference>
<evidence type="ECO:0000256" key="8">
    <source>
        <dbReference type="ARBA" id="ARBA00023204"/>
    </source>
</evidence>
<feature type="binding site" evidence="10">
    <location>
        <position position="198"/>
    </location>
    <ligand>
        <name>[4Fe-4S] cluster</name>
        <dbReference type="ChEBI" id="CHEBI:49883"/>
    </ligand>
</feature>
<dbReference type="HAMAP" id="MF_00942">
    <property type="entry name" value="Nth"/>
    <property type="match status" value="1"/>
</dbReference>
<keyword evidence="4 10" id="KW-0227">DNA damage</keyword>
<evidence type="ECO:0000256" key="1">
    <source>
        <dbReference type="ARBA" id="ARBA00008343"/>
    </source>
</evidence>
<keyword evidence="3 10" id="KW-0479">Metal-binding</keyword>
<dbReference type="Pfam" id="PF10576">
    <property type="entry name" value="EndIII_4Fe-2S"/>
    <property type="match status" value="1"/>
</dbReference>
<evidence type="ECO:0000256" key="9">
    <source>
        <dbReference type="ARBA" id="ARBA00023295"/>
    </source>
</evidence>
<comment type="cofactor">
    <cofactor evidence="10">
        <name>[4Fe-4S] cluster</name>
        <dbReference type="ChEBI" id="CHEBI:49883"/>
    </cofactor>
    <text evidence="10">Binds 1 [4Fe-4S] cluster.</text>
</comment>
<protein>
    <recommendedName>
        <fullName evidence="10">Endonuclease III</fullName>
        <ecNumber evidence="10">4.2.99.18</ecNumber>
    </recommendedName>
    <alternativeName>
        <fullName evidence="10">DNA-(apurinic or apyrimidinic site) lyase</fullName>
    </alternativeName>
</protein>
<feature type="binding site" evidence="10">
    <location>
        <position position="207"/>
    </location>
    <ligand>
        <name>[4Fe-4S] cluster</name>
        <dbReference type="ChEBI" id="CHEBI:49883"/>
    </ligand>
</feature>
<keyword evidence="6 10" id="KW-0408">Iron</keyword>
<dbReference type="GO" id="GO:0140078">
    <property type="term" value="F:class I DNA-(apurinic or apyrimidinic site) endonuclease activity"/>
    <property type="evidence" value="ECO:0007669"/>
    <property type="project" value="UniProtKB-EC"/>
</dbReference>
<dbReference type="InterPro" id="IPR005759">
    <property type="entry name" value="Nth"/>
</dbReference>
<feature type="compositionally biased region" description="Basic residues" evidence="11">
    <location>
        <begin position="217"/>
        <end position="229"/>
    </location>
</feature>
<dbReference type="InterPro" id="IPR003265">
    <property type="entry name" value="HhH-GPD_domain"/>
</dbReference>
<keyword evidence="7 10" id="KW-0411">Iron-sulfur</keyword>
<dbReference type="FunFam" id="1.10.340.30:FF:000001">
    <property type="entry name" value="Endonuclease III"/>
    <property type="match status" value="1"/>
</dbReference>
<dbReference type="GO" id="GO:0006285">
    <property type="term" value="P:base-excision repair, AP site formation"/>
    <property type="evidence" value="ECO:0007669"/>
    <property type="project" value="TreeGrafter"/>
</dbReference>
<sequence length="229" mass="25828">MSQKEALYIDEIYGRLKRKFGPVSCPLHYKKPYQLCVAVILSAQCTDEMVNRVTPELFKAFPDPRSLAEAPVAEVERLIHSTGFYRNKARNIQGFCRALVNEHGDKVPQTIEELVKMPGVGRKTANVVLQELYGISSGFVVDTHVLRLSRLLGLSHAKDAVRMEKDLMQKVPPKYWMDLSLYLIFLGRSACVARRPRCTECVLSDVCPSSTVDTKRPAPKKGRPSLHQD</sequence>
<feature type="region of interest" description="Disordered" evidence="11">
    <location>
        <begin position="208"/>
        <end position="229"/>
    </location>
</feature>
<dbReference type="AlphaFoldDB" id="A0A833LXP2"/>
<keyword evidence="10" id="KW-0238">DNA-binding</keyword>
<organism evidence="13 14">
    <name type="scientific">Leptonema illini</name>
    <dbReference type="NCBI Taxonomy" id="183"/>
    <lineage>
        <taxon>Bacteria</taxon>
        <taxon>Pseudomonadati</taxon>
        <taxon>Spirochaetota</taxon>
        <taxon>Spirochaetia</taxon>
        <taxon>Leptospirales</taxon>
        <taxon>Leptospiraceae</taxon>
        <taxon>Leptonema</taxon>
    </lineage>
</organism>
<evidence type="ECO:0000256" key="7">
    <source>
        <dbReference type="ARBA" id="ARBA00023014"/>
    </source>
</evidence>
<keyword evidence="5 10" id="KW-0378">Hydrolase</keyword>
<comment type="catalytic activity">
    <reaction evidence="10">
        <text>2'-deoxyribonucleotide-(2'-deoxyribose 5'-phosphate)-2'-deoxyribonucleotide-DNA = a 3'-end 2'-deoxyribonucleotide-(2,3-dehydro-2,3-deoxyribose 5'-phosphate)-DNA + a 5'-end 5'-phospho-2'-deoxyribonucleoside-DNA + H(+)</text>
        <dbReference type="Rhea" id="RHEA:66592"/>
        <dbReference type="Rhea" id="RHEA-COMP:13180"/>
        <dbReference type="Rhea" id="RHEA-COMP:16897"/>
        <dbReference type="Rhea" id="RHEA-COMP:17067"/>
        <dbReference type="ChEBI" id="CHEBI:15378"/>
        <dbReference type="ChEBI" id="CHEBI:136412"/>
        <dbReference type="ChEBI" id="CHEBI:157695"/>
        <dbReference type="ChEBI" id="CHEBI:167181"/>
        <dbReference type="EC" id="4.2.99.18"/>
    </reaction>
</comment>
<dbReference type="InterPro" id="IPR023170">
    <property type="entry name" value="HhH_base_excis_C"/>
</dbReference>
<dbReference type="Proteomes" id="UP000460298">
    <property type="component" value="Unassembled WGS sequence"/>
</dbReference>
<dbReference type="SMART" id="SM00478">
    <property type="entry name" value="ENDO3c"/>
    <property type="match status" value="1"/>
</dbReference>